<dbReference type="Proteomes" id="UP000070657">
    <property type="component" value="Unassembled WGS sequence"/>
</dbReference>
<dbReference type="AlphaFoldDB" id="A0A133UI60"/>
<keyword evidence="2" id="KW-1185">Reference proteome</keyword>
<protein>
    <recommendedName>
        <fullName evidence="3">DUF91 domain-containing protein</fullName>
    </recommendedName>
</protein>
<evidence type="ECO:0000313" key="2">
    <source>
        <dbReference type="Proteomes" id="UP000070657"/>
    </source>
</evidence>
<proteinExistence type="predicted"/>
<evidence type="ECO:0000313" key="1">
    <source>
        <dbReference type="EMBL" id="KXA93902.1"/>
    </source>
</evidence>
<name>A0A133UI60_9EURY</name>
<accession>A0A133UI60</accession>
<gene>
    <name evidence="1" type="ORF">AKJ66_00395</name>
</gene>
<evidence type="ECO:0008006" key="3">
    <source>
        <dbReference type="Google" id="ProtNLM"/>
    </source>
</evidence>
<reference evidence="1 2" key="1">
    <citation type="journal article" date="2016" name="Sci. Rep.">
        <title>Metabolic traits of an uncultured archaeal lineage -MSBL1- from brine pools of the Red Sea.</title>
        <authorList>
            <person name="Mwirichia R."/>
            <person name="Alam I."/>
            <person name="Rashid M."/>
            <person name="Vinu M."/>
            <person name="Ba-Alawi W."/>
            <person name="Anthony Kamau A."/>
            <person name="Kamanda Ngugi D."/>
            <person name="Goker M."/>
            <person name="Klenk H.P."/>
            <person name="Bajic V."/>
            <person name="Stingl U."/>
        </authorList>
    </citation>
    <scope>NUCLEOTIDE SEQUENCE [LARGE SCALE GENOMIC DNA]</scope>
    <source>
        <strain evidence="1">SCGC-AAA259E22</strain>
    </source>
</reference>
<sequence>MTTPHDDVLLKCVEEENLRKLAGVGEDVDVSWSVEVPCFFEGNIGFADLVIKTENRKTLVEVKPILRDLGALLRQVKKYRSELEPDRVVLAVCEDLDDDVKKVLEHEGVDVCVFDLPDPWEVSVYNGKRQLKRKKKAYEFRTGGGMGWRE</sequence>
<dbReference type="EMBL" id="LHXP01000003">
    <property type="protein sequence ID" value="KXA93902.1"/>
    <property type="molecule type" value="Genomic_DNA"/>
</dbReference>
<organism evidence="1 2">
    <name type="scientific">candidate division MSBL1 archaeon SCGC-AAA259E22</name>
    <dbReference type="NCBI Taxonomy" id="1698265"/>
    <lineage>
        <taxon>Archaea</taxon>
        <taxon>Methanobacteriati</taxon>
        <taxon>Methanobacteriota</taxon>
        <taxon>candidate division MSBL1</taxon>
    </lineage>
</organism>
<comment type="caution">
    <text evidence="1">The sequence shown here is derived from an EMBL/GenBank/DDBJ whole genome shotgun (WGS) entry which is preliminary data.</text>
</comment>